<reference evidence="3" key="1">
    <citation type="submission" date="2018-09" db="EMBL/GenBank/DDBJ databases">
        <authorList>
            <person name="Zhu H."/>
        </authorList>
    </citation>
    <scope>NUCLEOTIDE SEQUENCE [LARGE SCALE GENOMIC DNA]</scope>
    <source>
        <strain evidence="3">K1R23-30</strain>
    </source>
</reference>
<gene>
    <name evidence="2" type="ORF">D3871_16290</name>
</gene>
<dbReference type="AlphaFoldDB" id="A0A3A3FHP6"/>
<comment type="caution">
    <text evidence="2">The sequence shown here is derived from an EMBL/GenBank/DDBJ whole genome shotgun (WGS) entry which is preliminary data.</text>
</comment>
<organism evidence="2 3">
    <name type="scientific">Noviherbaspirillum saxi</name>
    <dbReference type="NCBI Taxonomy" id="2320863"/>
    <lineage>
        <taxon>Bacteria</taxon>
        <taxon>Pseudomonadati</taxon>
        <taxon>Pseudomonadota</taxon>
        <taxon>Betaproteobacteria</taxon>
        <taxon>Burkholderiales</taxon>
        <taxon>Oxalobacteraceae</taxon>
        <taxon>Noviherbaspirillum</taxon>
    </lineage>
</organism>
<proteinExistence type="predicted"/>
<sequence length="262" mass="29955">MEEILVTNWNEFVALSSELDGWAFRGQQDARWALLSSLSRYLNAFIPDRSTWRSREERAIRIFRRKAHNYLLDPGVLDNDLRCLALMQHHGAPTRLLDFTKSPFVAAFFALENAVGDAAVYALNTPKLWTAMPASAPGLSRDKIDPRRDHNFERYFLQNNADLLWIGEPEEMDRRLVAQSGTMVVPGVLDKSLNQILDEYRVDGSLIKKLVLSQTMREQAMKALYRMNITNATLFPDLDGLARSIRVELEVVWQVDATASDR</sequence>
<evidence type="ECO:0000313" key="3">
    <source>
        <dbReference type="Proteomes" id="UP000265955"/>
    </source>
</evidence>
<keyword evidence="3" id="KW-1185">Reference proteome</keyword>
<accession>A0A3A3FHP6</accession>
<dbReference type="EMBL" id="QYUO01000002">
    <property type="protein sequence ID" value="RJF95028.1"/>
    <property type="molecule type" value="Genomic_DNA"/>
</dbReference>
<dbReference type="InterPro" id="IPR014966">
    <property type="entry name" value="FRG-dom"/>
</dbReference>
<dbReference type="Proteomes" id="UP000265955">
    <property type="component" value="Unassembled WGS sequence"/>
</dbReference>
<dbReference type="OrthoDB" id="9816036at2"/>
<evidence type="ECO:0000259" key="1">
    <source>
        <dbReference type="SMART" id="SM00901"/>
    </source>
</evidence>
<protein>
    <submittedName>
        <fullName evidence="2">FRG domain-containing protein</fullName>
    </submittedName>
</protein>
<dbReference type="SMART" id="SM00901">
    <property type="entry name" value="FRG"/>
    <property type="match status" value="1"/>
</dbReference>
<evidence type="ECO:0000313" key="2">
    <source>
        <dbReference type="EMBL" id="RJF95028.1"/>
    </source>
</evidence>
<feature type="domain" description="FRG" evidence="1">
    <location>
        <begin position="18"/>
        <end position="121"/>
    </location>
</feature>
<dbReference type="RefSeq" id="WP_119770178.1">
    <property type="nucleotide sequence ID" value="NZ_QYUO01000002.1"/>
</dbReference>
<name>A0A3A3FHP6_9BURK</name>
<dbReference type="Pfam" id="PF08867">
    <property type="entry name" value="FRG"/>
    <property type="match status" value="1"/>
</dbReference>